<accession>A0ACB9RG30</accession>
<dbReference type="Proteomes" id="UP001057402">
    <property type="component" value="Chromosome 4"/>
</dbReference>
<dbReference type="EMBL" id="CM042883">
    <property type="protein sequence ID" value="KAI4378121.1"/>
    <property type="molecule type" value="Genomic_DNA"/>
</dbReference>
<proteinExistence type="predicted"/>
<evidence type="ECO:0000313" key="1">
    <source>
        <dbReference type="EMBL" id="KAI4378121.1"/>
    </source>
</evidence>
<sequence length="872" mass="97375">MSFAAYKMMHLPTGIEHCASGYITHSPPPPPRGDPSPPKFDCHHRQRPRSLRRQGPGGCPQGWCFWRFPPFLAFPKDGLMDGVSGVSLDLVCHYRSMHCFEGPNWLHLKRGRECFAVGPYVKVDPQGRCDGVLVYNSQMIVLKAAQAGSGLVGDEDSFVAGITLNTRVEQFYIINLRDLDTKHVKDFVFVHGYIEPVTVAFMSWNLPGQDAMHGSITLGMASCINLHVGLHLINKSKDPTPKLLRDGIPIQVRPHALSLALNHFATSAEGSQEMPESSFSVELDGASSVWLLDDVALLSTETGDLLLLSLVYYRRIVQKLDLSKSKASILTSTSLFYVRGSQLWGLHCYSWEVGLGIVYSRNTRVRFMKFVESREMCSETLKWMPLHQKGYDGPHLMLCKIWLAARICHFMAQQLAIWSPRRLFKTFSFSMRDSFLNVGPLKDFAYGLRMNSGANAMGIAKQTTMNWSAAQVKLPGCRGIWTVFHKNSWSSDSAKFVVDDEEYHAYLIISMENRAMVLETGELLAEVTESVDIMYKAEQLLLAISLEAPNPEPGSEKCLVSTVSIADPYVLLKMSDDSIRLLGVDPLTCTISVVTPASFHRSNYSVSSCTLYHDKGLEAWLRKARMDAWLNTGVDGSGDGVDGVPQEQGDTYCRLGSWLSEIACECTHSYVMGQSLHSLSFTMSIVVMGDICDISGYIENLQLSSVSSYDNYWPVQKVPLKGTPHQVTYFAERNLYSVIVSVPVQRPLNRALSSLVDQEVTHQFENQSLSADGVHQTYTVEEFEVRILEQEKSGGPWLTRATIPMQNSENALTVRVVMLFNTTTRENETVLAVGTAYVQGDDVAVRGCILLFSVAKMLTILKLWPRKCTQRN</sequence>
<comment type="caution">
    <text evidence="1">The sequence shown here is derived from an EMBL/GenBank/DDBJ whole genome shotgun (WGS) entry which is preliminary data.</text>
</comment>
<organism evidence="1 2">
    <name type="scientific">Melastoma candidum</name>
    <dbReference type="NCBI Taxonomy" id="119954"/>
    <lineage>
        <taxon>Eukaryota</taxon>
        <taxon>Viridiplantae</taxon>
        <taxon>Streptophyta</taxon>
        <taxon>Embryophyta</taxon>
        <taxon>Tracheophyta</taxon>
        <taxon>Spermatophyta</taxon>
        <taxon>Magnoliopsida</taxon>
        <taxon>eudicotyledons</taxon>
        <taxon>Gunneridae</taxon>
        <taxon>Pentapetalae</taxon>
        <taxon>rosids</taxon>
        <taxon>malvids</taxon>
        <taxon>Myrtales</taxon>
        <taxon>Melastomataceae</taxon>
        <taxon>Melastomatoideae</taxon>
        <taxon>Melastomateae</taxon>
        <taxon>Melastoma</taxon>
    </lineage>
</organism>
<keyword evidence="2" id="KW-1185">Reference proteome</keyword>
<name>A0ACB9RG30_9MYRT</name>
<reference evidence="2" key="1">
    <citation type="journal article" date="2023" name="Front. Plant Sci.">
        <title>Chromosomal-level genome assembly of Melastoma candidum provides insights into trichome evolution.</title>
        <authorList>
            <person name="Zhong Y."/>
            <person name="Wu W."/>
            <person name="Sun C."/>
            <person name="Zou P."/>
            <person name="Liu Y."/>
            <person name="Dai S."/>
            <person name="Zhou R."/>
        </authorList>
    </citation>
    <scope>NUCLEOTIDE SEQUENCE [LARGE SCALE GENOMIC DNA]</scope>
</reference>
<gene>
    <name evidence="1" type="ORF">MLD38_015649</name>
</gene>
<evidence type="ECO:0000313" key="2">
    <source>
        <dbReference type="Proteomes" id="UP001057402"/>
    </source>
</evidence>
<protein>
    <submittedName>
        <fullName evidence="1">Uncharacterized protein</fullName>
    </submittedName>
</protein>